<dbReference type="EC" id="6.3.3.2" evidence="5"/>
<evidence type="ECO:0000256" key="5">
    <source>
        <dbReference type="RuleBase" id="RU361279"/>
    </source>
</evidence>
<organism evidence="6 7">
    <name type="scientific">Actinobacillus lignieresii</name>
    <dbReference type="NCBI Taxonomy" id="720"/>
    <lineage>
        <taxon>Bacteria</taxon>
        <taxon>Pseudomonadati</taxon>
        <taxon>Pseudomonadota</taxon>
        <taxon>Gammaproteobacteria</taxon>
        <taxon>Pasteurellales</taxon>
        <taxon>Pasteurellaceae</taxon>
        <taxon>Actinobacillus</taxon>
    </lineage>
</organism>
<dbReference type="RefSeq" id="WP_115586515.1">
    <property type="nucleotide sequence ID" value="NZ_UFRM01000001.1"/>
</dbReference>
<dbReference type="PANTHER" id="PTHR23407:SF1">
    <property type="entry name" value="5-FORMYLTETRAHYDROFOLATE CYCLO-LIGASE"/>
    <property type="match status" value="1"/>
</dbReference>
<gene>
    <name evidence="6" type="ORF">NCTC4191_00142</name>
</gene>
<keyword evidence="5" id="KW-0479">Metal-binding</keyword>
<dbReference type="NCBIfam" id="TIGR02727">
    <property type="entry name" value="MTHFS_bact"/>
    <property type="match status" value="1"/>
</dbReference>
<comment type="similarity">
    <text evidence="1 5">Belongs to the 5-formyltetrahydrofolate cyclo-ligase family.</text>
</comment>
<proteinExistence type="inferred from homology"/>
<evidence type="ECO:0000313" key="7">
    <source>
        <dbReference type="Proteomes" id="UP000254253"/>
    </source>
</evidence>
<evidence type="ECO:0000256" key="4">
    <source>
        <dbReference type="PIRSR" id="PIRSR006806-1"/>
    </source>
</evidence>
<sequence>MQSHSVQARRQLRQSILNERAKLSLEQQSIASFNLIPQALALINQYHTEHIALYLPFNSEISPLPLIERLQQQNKSLYLPILHPFAKGHLFFQQYDAETLFITHKFGMQQPKPDVRKVKPLNEIEMIFTPLLACDKSGNRLGYGGGFYDRTLALTPQAISVGLAYPFQFVENLPTEPWDIPLNHLIIGDIK</sequence>
<evidence type="ECO:0000313" key="6">
    <source>
        <dbReference type="EMBL" id="SUT89847.1"/>
    </source>
</evidence>
<evidence type="ECO:0000256" key="1">
    <source>
        <dbReference type="ARBA" id="ARBA00010638"/>
    </source>
</evidence>
<evidence type="ECO:0000256" key="2">
    <source>
        <dbReference type="ARBA" id="ARBA00022741"/>
    </source>
</evidence>
<comment type="catalytic activity">
    <reaction evidence="5">
        <text>(6S)-5-formyl-5,6,7,8-tetrahydrofolate + ATP = (6R)-5,10-methenyltetrahydrofolate + ADP + phosphate</text>
        <dbReference type="Rhea" id="RHEA:10488"/>
        <dbReference type="ChEBI" id="CHEBI:30616"/>
        <dbReference type="ChEBI" id="CHEBI:43474"/>
        <dbReference type="ChEBI" id="CHEBI:57455"/>
        <dbReference type="ChEBI" id="CHEBI:57457"/>
        <dbReference type="ChEBI" id="CHEBI:456216"/>
        <dbReference type="EC" id="6.3.3.2"/>
    </reaction>
</comment>
<dbReference type="EMBL" id="UFRN01000002">
    <property type="protein sequence ID" value="SUT89847.1"/>
    <property type="molecule type" value="Genomic_DNA"/>
</dbReference>
<keyword evidence="6" id="KW-0436">Ligase</keyword>
<feature type="binding site" evidence="4">
    <location>
        <position position="60"/>
    </location>
    <ligand>
        <name>substrate</name>
    </ligand>
</feature>
<dbReference type="Pfam" id="PF01812">
    <property type="entry name" value="5-FTHF_cyc-lig"/>
    <property type="match status" value="1"/>
</dbReference>
<dbReference type="GO" id="GO:0030272">
    <property type="term" value="F:5-formyltetrahydrofolate cyclo-ligase activity"/>
    <property type="evidence" value="ECO:0007669"/>
    <property type="project" value="UniProtKB-EC"/>
</dbReference>
<comment type="cofactor">
    <cofactor evidence="5">
        <name>Mg(2+)</name>
        <dbReference type="ChEBI" id="CHEBI:18420"/>
    </cofactor>
</comment>
<feature type="binding site" evidence="4">
    <location>
        <position position="55"/>
    </location>
    <ligand>
        <name>substrate</name>
    </ligand>
</feature>
<dbReference type="PANTHER" id="PTHR23407">
    <property type="entry name" value="ATPASE INHIBITOR/5-FORMYLTETRAHYDROFOLATE CYCLO-LIGASE"/>
    <property type="match status" value="1"/>
</dbReference>
<keyword evidence="5" id="KW-0460">Magnesium</keyword>
<dbReference type="SUPFAM" id="SSF100950">
    <property type="entry name" value="NagB/RpiA/CoA transferase-like"/>
    <property type="match status" value="1"/>
</dbReference>
<accession>A0A380TQ45</accession>
<feature type="binding site" evidence="4">
    <location>
        <begin position="9"/>
        <end position="13"/>
    </location>
    <ligand>
        <name>ATP</name>
        <dbReference type="ChEBI" id="CHEBI:30616"/>
    </ligand>
</feature>
<dbReference type="Gene3D" id="3.40.50.10420">
    <property type="entry name" value="NagB/RpiA/CoA transferase-like"/>
    <property type="match status" value="1"/>
</dbReference>
<dbReference type="GO" id="GO:0035999">
    <property type="term" value="P:tetrahydrofolate interconversion"/>
    <property type="evidence" value="ECO:0007669"/>
    <property type="project" value="TreeGrafter"/>
</dbReference>
<dbReference type="GO" id="GO:0009396">
    <property type="term" value="P:folic acid-containing compound biosynthetic process"/>
    <property type="evidence" value="ECO:0007669"/>
    <property type="project" value="TreeGrafter"/>
</dbReference>
<dbReference type="AlphaFoldDB" id="A0A380TQ45"/>
<dbReference type="GO" id="GO:0046872">
    <property type="term" value="F:metal ion binding"/>
    <property type="evidence" value="ECO:0007669"/>
    <property type="project" value="UniProtKB-KW"/>
</dbReference>
<protein>
    <recommendedName>
        <fullName evidence="5">5-formyltetrahydrofolate cyclo-ligase</fullName>
        <ecNumber evidence="5">6.3.3.2</ecNumber>
    </recommendedName>
</protein>
<dbReference type="InterPro" id="IPR024185">
    <property type="entry name" value="FTHF_cligase-like_sf"/>
</dbReference>
<dbReference type="InterPro" id="IPR002698">
    <property type="entry name" value="FTHF_cligase"/>
</dbReference>
<keyword evidence="3 4" id="KW-0067">ATP-binding</keyword>
<evidence type="ECO:0000256" key="3">
    <source>
        <dbReference type="ARBA" id="ARBA00022840"/>
    </source>
</evidence>
<dbReference type="Proteomes" id="UP000254253">
    <property type="component" value="Unassembled WGS sequence"/>
</dbReference>
<dbReference type="InterPro" id="IPR037171">
    <property type="entry name" value="NagB/RpiA_transferase-like"/>
</dbReference>
<dbReference type="PIRSF" id="PIRSF006806">
    <property type="entry name" value="FTHF_cligase"/>
    <property type="match status" value="1"/>
</dbReference>
<feature type="binding site" evidence="4">
    <location>
        <begin position="140"/>
        <end position="148"/>
    </location>
    <ligand>
        <name>ATP</name>
        <dbReference type="ChEBI" id="CHEBI:30616"/>
    </ligand>
</feature>
<keyword evidence="2 4" id="KW-0547">Nucleotide-binding</keyword>
<name>A0A380TQ45_ACTLI</name>
<keyword evidence="7" id="KW-1185">Reference proteome</keyword>
<dbReference type="GO" id="GO:0005524">
    <property type="term" value="F:ATP binding"/>
    <property type="evidence" value="ECO:0007669"/>
    <property type="project" value="UniProtKB-KW"/>
</dbReference>
<reference evidence="6 7" key="1">
    <citation type="submission" date="2018-06" db="EMBL/GenBank/DDBJ databases">
        <authorList>
            <consortium name="Pathogen Informatics"/>
            <person name="Doyle S."/>
        </authorList>
    </citation>
    <scope>NUCLEOTIDE SEQUENCE [LARGE SCALE GENOMIC DNA]</scope>
    <source>
        <strain evidence="6 7">NCTC4191</strain>
    </source>
</reference>